<dbReference type="Proteomes" id="UP000053097">
    <property type="component" value="Unassembled WGS sequence"/>
</dbReference>
<evidence type="ECO:0000313" key="2">
    <source>
        <dbReference type="EMBL" id="EZA47500.1"/>
    </source>
</evidence>
<gene>
    <name evidence="2" type="ORF">X777_15627</name>
</gene>
<protein>
    <submittedName>
        <fullName evidence="2">Uncharacterized protein</fullName>
    </submittedName>
</protein>
<keyword evidence="3" id="KW-1185">Reference proteome</keyword>
<feature type="region of interest" description="Disordered" evidence="1">
    <location>
        <begin position="88"/>
        <end position="115"/>
    </location>
</feature>
<name>A0A026VUZ3_OOCBI</name>
<dbReference type="EMBL" id="KK107847">
    <property type="protein sequence ID" value="EZA47500.1"/>
    <property type="molecule type" value="Genomic_DNA"/>
</dbReference>
<proteinExistence type="predicted"/>
<dbReference type="AlphaFoldDB" id="A0A026VUZ3"/>
<organism evidence="2 3">
    <name type="scientific">Ooceraea biroi</name>
    <name type="common">Clonal raider ant</name>
    <name type="synonym">Cerapachys biroi</name>
    <dbReference type="NCBI Taxonomy" id="2015173"/>
    <lineage>
        <taxon>Eukaryota</taxon>
        <taxon>Metazoa</taxon>
        <taxon>Ecdysozoa</taxon>
        <taxon>Arthropoda</taxon>
        <taxon>Hexapoda</taxon>
        <taxon>Insecta</taxon>
        <taxon>Pterygota</taxon>
        <taxon>Neoptera</taxon>
        <taxon>Endopterygota</taxon>
        <taxon>Hymenoptera</taxon>
        <taxon>Apocrita</taxon>
        <taxon>Aculeata</taxon>
        <taxon>Formicoidea</taxon>
        <taxon>Formicidae</taxon>
        <taxon>Dorylinae</taxon>
        <taxon>Ooceraea</taxon>
    </lineage>
</organism>
<accession>A0A026VUZ3</accession>
<feature type="compositionally biased region" description="Basic and acidic residues" evidence="1">
    <location>
        <begin position="93"/>
        <end position="103"/>
    </location>
</feature>
<evidence type="ECO:0000256" key="1">
    <source>
        <dbReference type="SAM" id="MobiDB-lite"/>
    </source>
</evidence>
<sequence length="140" mass="15440">IRLRIREYFSALLLCIGPKTSVPSGTVIRSLSFRASSRYVFLPKDDVLDPPDCRKGLVSGMEKSVKRLRENRGVLGVRNRIRTARRVGKMAKKLQDQEKEKDQAGVAAVARGSGGRRKDVPSFVSAGTAVGGYVTCWSSW</sequence>
<reference evidence="2 3" key="1">
    <citation type="journal article" date="2014" name="Curr. Biol.">
        <title>The genome of the clonal raider ant Cerapachys biroi.</title>
        <authorList>
            <person name="Oxley P.R."/>
            <person name="Ji L."/>
            <person name="Fetter-Pruneda I."/>
            <person name="McKenzie S.K."/>
            <person name="Li C."/>
            <person name="Hu H."/>
            <person name="Zhang G."/>
            <person name="Kronauer D.J."/>
        </authorList>
    </citation>
    <scope>NUCLEOTIDE SEQUENCE [LARGE SCALE GENOMIC DNA]</scope>
</reference>
<evidence type="ECO:0000313" key="3">
    <source>
        <dbReference type="Proteomes" id="UP000053097"/>
    </source>
</evidence>
<feature type="non-terminal residue" evidence="2">
    <location>
        <position position="1"/>
    </location>
</feature>